<feature type="region of interest" description="Disordered" evidence="14">
    <location>
        <begin position="59"/>
        <end position="94"/>
    </location>
</feature>
<dbReference type="GO" id="GO:0008270">
    <property type="term" value="F:zinc ion binding"/>
    <property type="evidence" value="ECO:0007669"/>
    <property type="project" value="UniProtKB-KW"/>
</dbReference>
<dbReference type="InterPro" id="IPR048615">
    <property type="entry name" value="KDM5_C-hel"/>
</dbReference>
<evidence type="ECO:0000259" key="17">
    <source>
        <dbReference type="PROSITE" id="PS51183"/>
    </source>
</evidence>
<evidence type="ECO:0000256" key="3">
    <source>
        <dbReference type="ARBA" id="ARBA00006801"/>
    </source>
</evidence>
<dbReference type="GO" id="GO:0005634">
    <property type="term" value="C:nucleus"/>
    <property type="evidence" value="ECO:0007669"/>
    <property type="project" value="UniProtKB-SubCell"/>
</dbReference>
<evidence type="ECO:0000259" key="18">
    <source>
        <dbReference type="PROSITE" id="PS51184"/>
    </source>
</evidence>
<evidence type="ECO:0000256" key="4">
    <source>
        <dbReference type="ARBA" id="ARBA00012902"/>
    </source>
</evidence>
<keyword evidence="9" id="KW-0560">Oxidoreductase</keyword>
<dbReference type="SUPFAM" id="SSF57903">
    <property type="entry name" value="FYVE/PHD zinc finger"/>
    <property type="match status" value="3"/>
</dbReference>
<feature type="compositionally biased region" description="Low complexity" evidence="14">
    <location>
        <begin position="342"/>
        <end position="356"/>
    </location>
</feature>
<feature type="compositionally biased region" description="Polar residues" evidence="14">
    <location>
        <begin position="1608"/>
        <end position="1626"/>
    </location>
</feature>
<dbReference type="InterPro" id="IPR036431">
    <property type="entry name" value="ARID_dom_sf"/>
</dbReference>
<dbReference type="PANTHER" id="PTHR10694">
    <property type="entry name" value="LYSINE-SPECIFIC DEMETHYLASE"/>
    <property type="match status" value="1"/>
</dbReference>
<dbReference type="Pfam" id="PF02375">
    <property type="entry name" value="JmjN"/>
    <property type="match status" value="1"/>
</dbReference>
<dbReference type="Gene3D" id="2.60.120.650">
    <property type="entry name" value="Cupin"/>
    <property type="match status" value="1"/>
</dbReference>
<proteinExistence type="inferred from homology"/>
<dbReference type="Proteomes" id="UP000629468">
    <property type="component" value="Unassembled WGS sequence"/>
</dbReference>
<feature type="region of interest" description="Disordered" evidence="14">
    <location>
        <begin position="1"/>
        <end position="42"/>
    </location>
</feature>
<dbReference type="SMART" id="SM00558">
    <property type="entry name" value="JmjC"/>
    <property type="match status" value="1"/>
</dbReference>
<dbReference type="GO" id="GO:0034647">
    <property type="term" value="F:histone H3K4me/H3K4me2/H3K4me3 demethylase activity"/>
    <property type="evidence" value="ECO:0007669"/>
    <property type="project" value="UniProtKB-EC"/>
</dbReference>
<evidence type="ECO:0000256" key="1">
    <source>
        <dbReference type="ARBA" id="ARBA00001954"/>
    </source>
</evidence>
<dbReference type="Pfam" id="PF02928">
    <property type="entry name" value="zf-C5HC2"/>
    <property type="match status" value="1"/>
</dbReference>
<feature type="domain" description="PHD-type" evidence="15">
    <location>
        <begin position="417"/>
        <end position="467"/>
    </location>
</feature>
<keyword evidence="10" id="KW-0408">Iron</keyword>
<organism evidence="19 20">
    <name type="scientific">Agaricus bisporus var. burnettii</name>
    <dbReference type="NCBI Taxonomy" id="192524"/>
    <lineage>
        <taxon>Eukaryota</taxon>
        <taxon>Fungi</taxon>
        <taxon>Dikarya</taxon>
        <taxon>Basidiomycota</taxon>
        <taxon>Agaricomycotina</taxon>
        <taxon>Agaricomycetes</taxon>
        <taxon>Agaricomycetidae</taxon>
        <taxon>Agaricales</taxon>
        <taxon>Agaricineae</taxon>
        <taxon>Agaricaceae</taxon>
        <taxon>Agaricus</taxon>
    </lineage>
</organism>
<dbReference type="InterPro" id="IPR013083">
    <property type="entry name" value="Znf_RING/FYVE/PHD"/>
</dbReference>
<sequence>MSGSVSAPSPRRTPSRRGRSPRFSSDGSSHTSPGHLGNNYPTETATIFASSLDIRVEGALPIKDDSEDEATSRTPQSTNLPDTEKRTPRKSKTDAMVALNNQTRGSSSMPDEDDVGINITAKYRNGTPLPVPPTLDLSSIKTAKPHHEGCAPTVPRPFGLKDCPEYYPTTEQFKDPMEYIKSIAEEAKEYGICKIVPPSDWKMPFVTNTEDFRFKTRLQRLNSIEASSRAKLNFLEQLYQYHQQQGNPRISVPTINHKPLDLWLLRKEVNKLGGYEAVTANRKWSDLGRILGYRGIPGLSTQIKNSYARVILPYEQFCERTKVSPTMSPAVARDTTVKVEDTSVPSSPLTATSSPLSEPPDESENKDAHKSATRPRRSVRMNSTDQGGFKKLASLPQPVVPPPVFYDKPESLKGTSEQSCEICHKANRGDKMLLCDECDCGFHMDCLDPPIATIPADNWFCFNCLSSSGGDYGFDEGEEHSLSSFHARDLEFRRLWFGSHFSNLNKHKSLPPHMCNEITGVRYTEYDVEEEFWRLVQSQEETVEIEYGADVHSSTHGSAMPTLETHPLNPYSQHPWNLNNIPVLSDSLLRYIRSEISGMTVPWTYVGMVFSTFCWHNEDHYTYSLNYMHWGEAKTWYGIPGDDAELFEAAIKGEAPDLFQAQPDLLFQLVTLMNPRRLTEAGVRVFACNQRAGEFVITFPKAYHAGFNHGLNFNEAVNFALPDWLPFGLACVERYREHRKLPVFSHDELLLTIAQHSTGIKTAMWLLDSIKEMIERELSERTRARARGLTEFLSEEESRPEDQYQCSVCKAFCYLSHVMCRCDTKVVCVDHVDLLCDKVHQPNHLSLRKRIDDDDLKKLLDKFIQSAGIPSQWNTKLNRILNESARPQLRQLRALLAEGDRINYPLQAMPNLRKCVTRANDWVDFANSFLIRKQSRKRARKSRTRNDSVAISDDLADRLDRSLNELYSHLQDVELLGFDCPEIGHLQNLAEQVEKVKAKAISLLENKVTEDQEDQDAYLSECRRLLLDGSSLNVNLDELNEVEKIVESDVLLKELSEKLDDQDVTLSLQDVRKLLTRARVCGLPSDNKYLHLLEEREAEGGRWEKRAQELCRKTVKTIAELEQFSDLESTVPIDVRTHEKIQAELAKAKDYEKQAIAWSNPEPGAIKPRLNEVERFIGRAENGFSIGQITTLKEVARIAAEFEGKCEKVIRKEFRAFDENFIDTITKWCEYAKEHLTMFSLPFFDKVTVQLESHRRWIRELPWYCDRHGTAHGIQVLNDVVECTGLEDDLPPDDDFVTCICTKPVNPPPHGGSSDAVQCDHCGARFHGDCAKTGGSCPFCDHHHWNGEMRKERSYHFCFLPSLLDKAPDITRNYAKEYSELNIIVRRVDRLSGHIGHFLALTSQPAHQLPEYIPTVRHYMRKLYKIQFAVSPNPDISFGLDLAGLHRILAGRPLTNGGSFSTNGGSISTTGGSKRIRRPKFTFLLDLDPDWSDSTRCFCRGQSQYLLNSPAVTCGHCKRRYHSNCVFYPMSSSPQSYLCPLCSLRKNKNYAYSDIRVRLADSSLDPDVYVNIQETITTHSQELLLIRMAKPVKQTLFVDLVDFEPAASNDSQFSSTSHSRPVNHASSPHLHSRVTTPSNGNGSAHPHSMRAPPSVYAPPSPHIQPPPPPWSSSNWSRWGTVSTPTQPPFTNRRHHPDAPRPISQPLPPQLQVSRKRKHDDIILQPPLEDPSRVSSSSLPPPHKRRAIPSSGSVTPVSPPPRSLPPVSPPPHPNQSLSPSLRKLMADPTPDVPASSPRVPYNIPPIRQNGNDSRSPTLPGVETLMLGMPSQ</sequence>
<dbReference type="InterPro" id="IPR001965">
    <property type="entry name" value="Znf_PHD"/>
</dbReference>
<evidence type="ECO:0000256" key="10">
    <source>
        <dbReference type="ARBA" id="ARBA00023004"/>
    </source>
</evidence>
<dbReference type="InterPro" id="IPR019787">
    <property type="entry name" value="Znf_PHD-finger"/>
</dbReference>
<feature type="region of interest" description="Disordered" evidence="14">
    <location>
        <begin position="323"/>
        <end position="393"/>
    </location>
</feature>
<evidence type="ECO:0000256" key="7">
    <source>
        <dbReference type="ARBA" id="ARBA00022771"/>
    </source>
</evidence>
<feature type="compositionally biased region" description="Pro residues" evidence="14">
    <location>
        <begin position="1655"/>
        <end position="1670"/>
    </location>
</feature>
<dbReference type="EC" id="1.14.11.67" evidence="4"/>
<feature type="compositionally biased region" description="Polar residues" evidence="14">
    <location>
        <begin position="1633"/>
        <end position="1642"/>
    </location>
</feature>
<dbReference type="Pfam" id="PF02373">
    <property type="entry name" value="JmjC"/>
    <property type="match status" value="1"/>
</dbReference>
<dbReference type="SMART" id="SM00501">
    <property type="entry name" value="BRIGHT"/>
    <property type="match status" value="1"/>
</dbReference>
<accession>A0A8H7F2S3</accession>
<evidence type="ECO:0000256" key="2">
    <source>
        <dbReference type="ARBA" id="ARBA00004123"/>
    </source>
</evidence>
<dbReference type="Pfam" id="PF21323">
    <property type="entry name" value="KDM5_C-hel"/>
    <property type="match status" value="1"/>
</dbReference>
<evidence type="ECO:0000256" key="9">
    <source>
        <dbReference type="ARBA" id="ARBA00023002"/>
    </source>
</evidence>
<evidence type="ECO:0000259" key="16">
    <source>
        <dbReference type="PROSITE" id="PS51011"/>
    </source>
</evidence>
<dbReference type="PROSITE" id="PS51184">
    <property type="entry name" value="JMJC"/>
    <property type="match status" value="1"/>
</dbReference>
<dbReference type="Gene3D" id="1.10.150.60">
    <property type="entry name" value="ARID DNA-binding domain"/>
    <property type="match status" value="1"/>
</dbReference>
<feature type="region of interest" description="Disordered" evidence="14">
    <location>
        <begin position="1608"/>
        <end position="1830"/>
    </location>
</feature>
<keyword evidence="6" id="KW-0677">Repeat</keyword>
<feature type="domain" description="ARID" evidence="16">
    <location>
        <begin position="228"/>
        <end position="319"/>
    </location>
</feature>
<feature type="domain" description="JmjN" evidence="17">
    <location>
        <begin position="163"/>
        <end position="204"/>
    </location>
</feature>
<dbReference type="GO" id="GO:0000785">
    <property type="term" value="C:chromatin"/>
    <property type="evidence" value="ECO:0007669"/>
    <property type="project" value="TreeGrafter"/>
</dbReference>
<comment type="subcellular location">
    <subcellularLocation>
        <location evidence="2">Nucleus</location>
    </subcellularLocation>
</comment>
<evidence type="ECO:0000256" key="14">
    <source>
        <dbReference type="SAM" id="MobiDB-lite"/>
    </source>
</evidence>
<comment type="cofactor">
    <cofactor evidence="1">
        <name>Fe(2+)</name>
        <dbReference type="ChEBI" id="CHEBI:29033"/>
    </cofactor>
</comment>
<dbReference type="PANTHER" id="PTHR10694:SF33">
    <property type="entry name" value="LYSINE-SPECIFIC DEMETHYLASE 5"/>
    <property type="match status" value="1"/>
</dbReference>
<dbReference type="PROSITE" id="PS50016">
    <property type="entry name" value="ZF_PHD_2"/>
    <property type="match status" value="2"/>
</dbReference>
<evidence type="ECO:0000313" key="19">
    <source>
        <dbReference type="EMBL" id="KAF7775766.1"/>
    </source>
</evidence>
<name>A0A8H7F2S3_AGABI</name>
<dbReference type="Pfam" id="PF00628">
    <property type="entry name" value="PHD"/>
    <property type="match status" value="1"/>
</dbReference>
<evidence type="ECO:0000256" key="8">
    <source>
        <dbReference type="ARBA" id="ARBA00022833"/>
    </source>
</evidence>
<dbReference type="SMART" id="SM01014">
    <property type="entry name" value="ARID"/>
    <property type="match status" value="1"/>
</dbReference>
<dbReference type="GO" id="GO:0003677">
    <property type="term" value="F:DNA binding"/>
    <property type="evidence" value="ECO:0007669"/>
    <property type="project" value="InterPro"/>
</dbReference>
<protein>
    <recommendedName>
        <fullName evidence="4">[histone H3]-trimethyl-L-lysine(4) demethylase</fullName>
        <ecNumber evidence="4">1.14.11.67</ecNumber>
    </recommendedName>
</protein>
<reference evidence="19 20" key="1">
    <citation type="journal article" name="Sci. Rep.">
        <title>Telomere-to-telomere assembled and centromere annotated genomes of the two main subspecies of the button mushroom Agaricus bisporus reveal especially polymorphic chromosome ends.</title>
        <authorList>
            <person name="Sonnenberg A.S.M."/>
            <person name="Sedaghat-Telgerd N."/>
            <person name="Lavrijssen B."/>
            <person name="Ohm R.A."/>
            <person name="Hendrickx P.M."/>
            <person name="Scholtmeijer K."/>
            <person name="Baars J.J.P."/>
            <person name="van Peer A."/>
        </authorList>
    </citation>
    <scope>NUCLEOTIDE SEQUENCE [LARGE SCALE GENOMIC DNA]</scope>
    <source>
        <strain evidence="19 20">H119_p4</strain>
    </source>
</reference>
<dbReference type="SMART" id="SM00545">
    <property type="entry name" value="JmjN"/>
    <property type="match status" value="1"/>
</dbReference>
<dbReference type="Pfam" id="PF01388">
    <property type="entry name" value="ARID"/>
    <property type="match status" value="1"/>
</dbReference>
<evidence type="ECO:0000256" key="11">
    <source>
        <dbReference type="ARBA" id="ARBA00023242"/>
    </source>
</evidence>
<evidence type="ECO:0000259" key="15">
    <source>
        <dbReference type="PROSITE" id="PS50016"/>
    </source>
</evidence>
<dbReference type="Pfam" id="PF08429">
    <property type="entry name" value="PLU-1"/>
    <property type="match status" value="1"/>
</dbReference>
<dbReference type="PROSITE" id="PS51183">
    <property type="entry name" value="JMJN"/>
    <property type="match status" value="1"/>
</dbReference>
<dbReference type="InterPro" id="IPR013637">
    <property type="entry name" value="Lys_sp_deMease-like_dom"/>
</dbReference>
<dbReference type="GO" id="GO:0006355">
    <property type="term" value="P:regulation of DNA-templated transcription"/>
    <property type="evidence" value="ECO:0007669"/>
    <property type="project" value="TreeGrafter"/>
</dbReference>
<dbReference type="InterPro" id="IPR004198">
    <property type="entry name" value="Znf_C5HC2"/>
</dbReference>
<keyword evidence="5" id="KW-0479">Metal-binding</keyword>
<keyword evidence="8" id="KW-0862">Zinc</keyword>
<evidence type="ECO:0000256" key="5">
    <source>
        <dbReference type="ARBA" id="ARBA00022723"/>
    </source>
</evidence>
<evidence type="ECO:0000256" key="13">
    <source>
        <dbReference type="PROSITE-ProRule" id="PRU00146"/>
    </source>
</evidence>
<dbReference type="CDD" id="cd16100">
    <property type="entry name" value="ARID"/>
    <property type="match status" value="1"/>
</dbReference>
<dbReference type="InterPro" id="IPR003347">
    <property type="entry name" value="JmjC_dom"/>
</dbReference>
<feature type="compositionally biased region" description="Polar residues" evidence="14">
    <location>
        <begin position="72"/>
        <end position="81"/>
    </location>
</feature>
<keyword evidence="7 13" id="KW-0863">Zinc-finger</keyword>
<dbReference type="InterPro" id="IPR003349">
    <property type="entry name" value="JmjN"/>
</dbReference>
<evidence type="ECO:0000256" key="6">
    <source>
        <dbReference type="ARBA" id="ARBA00022737"/>
    </source>
</evidence>
<evidence type="ECO:0000256" key="12">
    <source>
        <dbReference type="ARBA" id="ARBA00048734"/>
    </source>
</evidence>
<dbReference type="InterPro" id="IPR011011">
    <property type="entry name" value="Znf_FYVE_PHD"/>
</dbReference>
<dbReference type="SUPFAM" id="SSF46774">
    <property type="entry name" value="ARID-like"/>
    <property type="match status" value="1"/>
</dbReference>
<feature type="compositionally biased region" description="Low complexity" evidence="14">
    <location>
        <begin position="1"/>
        <end position="12"/>
    </location>
</feature>
<evidence type="ECO:0000313" key="20">
    <source>
        <dbReference type="Proteomes" id="UP000629468"/>
    </source>
</evidence>
<comment type="catalytic activity">
    <reaction evidence="12">
        <text>N(6),N(6),N(6)-trimethyl-L-lysyl(4)-[histone H3] + 3 2-oxoglutarate + 3 O2 = L-lysyl(4)-[histone H3] + 3 formaldehyde + 3 succinate + 3 CO2</text>
        <dbReference type="Rhea" id="RHEA:60208"/>
        <dbReference type="Rhea" id="RHEA-COMP:15537"/>
        <dbReference type="Rhea" id="RHEA-COMP:15547"/>
        <dbReference type="ChEBI" id="CHEBI:15379"/>
        <dbReference type="ChEBI" id="CHEBI:16526"/>
        <dbReference type="ChEBI" id="CHEBI:16810"/>
        <dbReference type="ChEBI" id="CHEBI:16842"/>
        <dbReference type="ChEBI" id="CHEBI:29969"/>
        <dbReference type="ChEBI" id="CHEBI:30031"/>
        <dbReference type="ChEBI" id="CHEBI:61961"/>
        <dbReference type="EC" id="1.14.11.67"/>
    </reaction>
</comment>
<keyword evidence="11" id="KW-0539">Nucleus</keyword>
<dbReference type="PROSITE" id="PS01359">
    <property type="entry name" value="ZF_PHD_1"/>
    <property type="match status" value="2"/>
</dbReference>
<dbReference type="EMBL" id="JABXXO010000006">
    <property type="protein sequence ID" value="KAF7775766.1"/>
    <property type="molecule type" value="Genomic_DNA"/>
</dbReference>
<feature type="domain" description="PHD-type" evidence="15">
    <location>
        <begin position="1494"/>
        <end position="1545"/>
    </location>
</feature>
<dbReference type="SUPFAM" id="SSF51197">
    <property type="entry name" value="Clavaminate synthase-like"/>
    <property type="match status" value="1"/>
</dbReference>
<comment type="similarity">
    <text evidence="3">Belongs to the JARID1 histone demethylase family.</text>
</comment>
<feature type="compositionally biased region" description="Pro residues" evidence="14">
    <location>
        <begin position="1756"/>
        <end position="1772"/>
    </location>
</feature>
<dbReference type="SMART" id="SM00249">
    <property type="entry name" value="PHD"/>
    <property type="match status" value="3"/>
</dbReference>
<feature type="domain" description="JmjC" evidence="18">
    <location>
        <begin position="570"/>
        <end position="736"/>
    </location>
</feature>
<gene>
    <name evidence="19" type="ORF">Agabi119p4_4159</name>
</gene>
<dbReference type="InterPro" id="IPR019786">
    <property type="entry name" value="Zinc_finger_PHD-type_CS"/>
</dbReference>
<dbReference type="FunFam" id="1.10.150.60:FF:000016">
    <property type="entry name" value="Putative Lysine-specific demethylase 5B"/>
    <property type="match status" value="1"/>
</dbReference>
<comment type="caution">
    <text evidence="19">The sequence shown here is derived from an EMBL/GenBank/DDBJ whole genome shotgun (WGS) entry which is preliminary data.</text>
</comment>
<dbReference type="FunFam" id="2.60.120.650:FF:000035">
    <property type="entry name" value="PHD transcription factor Rum1"/>
    <property type="match status" value="1"/>
</dbReference>
<dbReference type="Gene3D" id="3.30.40.10">
    <property type="entry name" value="Zinc/RING finger domain, C3HC4 (zinc finger)"/>
    <property type="match status" value="2"/>
</dbReference>
<dbReference type="PROSITE" id="PS51011">
    <property type="entry name" value="ARID"/>
    <property type="match status" value="1"/>
</dbReference>
<dbReference type="InterPro" id="IPR001606">
    <property type="entry name" value="ARID_dom"/>
</dbReference>